<feature type="region of interest" description="Disordered" evidence="2">
    <location>
        <begin position="208"/>
        <end position="247"/>
    </location>
</feature>
<dbReference type="PROSITE" id="PS50157">
    <property type="entry name" value="ZINC_FINGER_C2H2_2"/>
    <property type="match status" value="2"/>
</dbReference>
<evidence type="ECO:0000256" key="2">
    <source>
        <dbReference type="SAM" id="MobiDB-lite"/>
    </source>
</evidence>
<sequence>MSMYCCPVCDCGPMSMAHMYQHLRRAHNWTDEQIREEEMSIKEKKLSEQRQYKCESCDRTFYNDQSWRLHWKRAHGGMKRISGLYVVCPGCQQKFSDNAELVKHWREEHEQEADQSVDPNFVLATLNRTLRELDTLKRRKRPELSNPGWRWRSKKKNSEEPQVQEPDNQKEDRDTPDDILFDTMVKQEEPGPSRDLDQGTSRVEMVNKDQTESLGENVSKKTEQKQKTSGKRRANETPEQRAERRRFKAERERFRRWQMKARREKEREVISHVRQVMEIVPQKPEGSSRNYHLAGGDITQAVKVQASQRGSITPLGKGKSKCFALVGIKSEEERQRFLDLAVSNGFYDVMFLNDPLGKSLSDAKDSKQQSQPNKCVTPPPQKYGNVNATTEKEVGDPPQTSFANVDNGVSKLSSTMVKDESVTNEDQPELPFNREDRESSCSSQSSEIGQVSTTKRNGDAVQRPRNRCLVCGLHGHPDETRISSRRRQQNVILFSCLLAQNIITKKEAYEMNNETQKSHTLICHDHYIQAADYLGKRVELLCGKFPEKGLYLIASEVKDDLLSLVLDHAKSLDADTVVHVGDLSRFFHDCLMNYYSKDGWSLQEKNPTSPDEKQEEGQKQTTTMEQPSTSSRQSPPIIKNPNAEVKPCSSDGLPSAIKVDAAKEDESAQLEPKKEIGEDICEISAMDLLEPSVPDEASTSPVIVINSTSDESKASVSKSPQKVSQKGYEANRYRSGDLEILPS</sequence>
<keyword evidence="5" id="KW-1185">Reference proteome</keyword>
<name>A0AAN8F6N8_TRICO</name>
<dbReference type="AlphaFoldDB" id="A0AAN8F6N8"/>
<evidence type="ECO:0000256" key="1">
    <source>
        <dbReference type="PROSITE-ProRule" id="PRU00042"/>
    </source>
</evidence>
<keyword evidence="1" id="KW-0862">Zinc</keyword>
<organism evidence="4 5">
    <name type="scientific">Trichostrongylus colubriformis</name>
    <name type="common">Black scour worm</name>
    <dbReference type="NCBI Taxonomy" id="6319"/>
    <lineage>
        <taxon>Eukaryota</taxon>
        <taxon>Metazoa</taxon>
        <taxon>Ecdysozoa</taxon>
        <taxon>Nematoda</taxon>
        <taxon>Chromadorea</taxon>
        <taxon>Rhabditida</taxon>
        <taxon>Rhabditina</taxon>
        <taxon>Rhabditomorpha</taxon>
        <taxon>Strongyloidea</taxon>
        <taxon>Trichostrongylidae</taxon>
        <taxon>Trichostrongylus</taxon>
    </lineage>
</organism>
<keyword evidence="1" id="KW-0479">Metal-binding</keyword>
<feature type="region of interest" description="Disordered" evidence="2">
    <location>
        <begin position="138"/>
        <end position="176"/>
    </location>
</feature>
<evidence type="ECO:0000313" key="4">
    <source>
        <dbReference type="EMBL" id="KAK5971360.1"/>
    </source>
</evidence>
<dbReference type="PROSITE" id="PS00028">
    <property type="entry name" value="ZINC_FINGER_C2H2_1"/>
    <property type="match status" value="2"/>
</dbReference>
<feature type="domain" description="C2H2-type" evidence="3">
    <location>
        <begin position="52"/>
        <end position="80"/>
    </location>
</feature>
<feature type="region of interest" description="Disordered" evidence="2">
    <location>
        <begin position="601"/>
        <end position="652"/>
    </location>
</feature>
<feature type="region of interest" description="Disordered" evidence="2">
    <location>
        <begin position="184"/>
        <end position="203"/>
    </location>
</feature>
<evidence type="ECO:0000259" key="3">
    <source>
        <dbReference type="PROSITE" id="PS50157"/>
    </source>
</evidence>
<dbReference type="InterPro" id="IPR013087">
    <property type="entry name" value="Znf_C2H2_type"/>
</dbReference>
<dbReference type="SMART" id="SM00355">
    <property type="entry name" value="ZnF_C2H2"/>
    <property type="match status" value="3"/>
</dbReference>
<feature type="compositionally biased region" description="Polar residues" evidence="2">
    <location>
        <begin position="619"/>
        <end position="634"/>
    </location>
</feature>
<comment type="caution">
    <text evidence="4">The sequence shown here is derived from an EMBL/GenBank/DDBJ whole genome shotgun (WGS) entry which is preliminary data.</text>
</comment>
<dbReference type="InterPro" id="IPR036236">
    <property type="entry name" value="Znf_C2H2_sf"/>
</dbReference>
<feature type="region of interest" description="Disordered" evidence="2">
    <location>
        <begin position="360"/>
        <end position="459"/>
    </location>
</feature>
<feature type="compositionally biased region" description="Basic and acidic residues" evidence="2">
    <location>
        <begin position="185"/>
        <end position="197"/>
    </location>
</feature>
<feature type="domain" description="C2H2-type" evidence="3">
    <location>
        <begin position="86"/>
        <end position="114"/>
    </location>
</feature>
<dbReference type="SUPFAM" id="SSF57667">
    <property type="entry name" value="beta-beta-alpha zinc fingers"/>
    <property type="match status" value="1"/>
</dbReference>
<gene>
    <name evidence="4" type="ORF">GCK32_011225</name>
</gene>
<protein>
    <recommendedName>
        <fullName evidence="3">C2H2-type domain-containing protein</fullName>
    </recommendedName>
</protein>
<reference evidence="4 5" key="1">
    <citation type="submission" date="2019-10" db="EMBL/GenBank/DDBJ databases">
        <title>Assembly and Annotation for the nematode Trichostrongylus colubriformis.</title>
        <authorList>
            <person name="Martin J."/>
        </authorList>
    </citation>
    <scope>NUCLEOTIDE SEQUENCE [LARGE SCALE GENOMIC DNA]</scope>
    <source>
        <strain evidence="4">G859</strain>
        <tissue evidence="4">Whole worm</tissue>
    </source>
</reference>
<evidence type="ECO:0000313" key="5">
    <source>
        <dbReference type="Proteomes" id="UP001331761"/>
    </source>
</evidence>
<feature type="region of interest" description="Disordered" evidence="2">
    <location>
        <begin position="705"/>
        <end position="743"/>
    </location>
</feature>
<dbReference type="EMBL" id="WIXE01017895">
    <property type="protein sequence ID" value="KAK5971360.1"/>
    <property type="molecule type" value="Genomic_DNA"/>
</dbReference>
<feature type="compositionally biased region" description="Basic and acidic residues" evidence="2">
    <location>
        <begin position="233"/>
        <end position="242"/>
    </location>
</feature>
<keyword evidence="1" id="KW-0863">Zinc-finger</keyword>
<accession>A0AAN8F6N8</accession>
<dbReference type="Proteomes" id="UP001331761">
    <property type="component" value="Unassembled WGS sequence"/>
</dbReference>
<dbReference type="Gene3D" id="3.30.160.60">
    <property type="entry name" value="Classic Zinc Finger"/>
    <property type="match status" value="1"/>
</dbReference>
<proteinExistence type="predicted"/>
<feature type="compositionally biased region" description="Low complexity" evidence="2">
    <location>
        <begin position="714"/>
        <end position="726"/>
    </location>
</feature>
<dbReference type="GO" id="GO:0008270">
    <property type="term" value="F:zinc ion binding"/>
    <property type="evidence" value="ECO:0007669"/>
    <property type="project" value="UniProtKB-KW"/>
</dbReference>